<dbReference type="AlphaFoldDB" id="A0A918N7J8"/>
<gene>
    <name evidence="12" type="ORF">GCM10007392_08780</name>
</gene>
<comment type="cofactor">
    <cofactor evidence="3">
        <name>Mg(2+)</name>
        <dbReference type="ChEBI" id="CHEBI:18420"/>
    </cofactor>
</comment>
<evidence type="ECO:0000256" key="1">
    <source>
        <dbReference type="ARBA" id="ARBA00000983"/>
    </source>
</evidence>
<feature type="domain" description="VRR-NUC" evidence="11">
    <location>
        <begin position="425"/>
        <end position="540"/>
    </location>
</feature>
<comment type="similarity">
    <text evidence="4">Belongs to the FAN1 family.</text>
</comment>
<comment type="cofactor">
    <cofactor evidence="2">
        <name>Mn(2+)</name>
        <dbReference type="ChEBI" id="CHEBI:29035"/>
    </cofactor>
</comment>
<evidence type="ECO:0000256" key="3">
    <source>
        <dbReference type="ARBA" id="ARBA00001946"/>
    </source>
</evidence>
<name>A0A918N7J8_9GAMM</name>
<evidence type="ECO:0000256" key="5">
    <source>
        <dbReference type="ARBA" id="ARBA00012029"/>
    </source>
</evidence>
<dbReference type="InterPro" id="IPR014883">
    <property type="entry name" value="VRR_NUC"/>
</dbReference>
<evidence type="ECO:0000256" key="4">
    <source>
        <dbReference type="ARBA" id="ARBA00005533"/>
    </source>
</evidence>
<evidence type="ECO:0000313" key="13">
    <source>
        <dbReference type="Proteomes" id="UP000626148"/>
    </source>
</evidence>
<reference evidence="12" key="2">
    <citation type="submission" date="2020-09" db="EMBL/GenBank/DDBJ databases">
        <authorList>
            <person name="Sun Q."/>
            <person name="Kim S."/>
        </authorList>
    </citation>
    <scope>NUCLEOTIDE SEQUENCE</scope>
    <source>
        <strain evidence="12">KCTC 22169</strain>
    </source>
</reference>
<evidence type="ECO:0000256" key="8">
    <source>
        <dbReference type="ARBA" id="ARBA00022801"/>
    </source>
</evidence>
<keyword evidence="9" id="KW-0460">Magnesium</keyword>
<dbReference type="PANTHER" id="PTHR15749:SF4">
    <property type="entry name" value="FANCONI-ASSOCIATED NUCLEASE 1"/>
    <property type="match status" value="1"/>
</dbReference>
<dbReference type="InterPro" id="IPR011856">
    <property type="entry name" value="tRNA_endonuc-like_dom_sf"/>
</dbReference>
<accession>A0A918N7J8</accession>
<evidence type="ECO:0000313" key="12">
    <source>
        <dbReference type="EMBL" id="GGX44240.1"/>
    </source>
</evidence>
<sequence length="541" mass="63726">MTTALPDLPEGYYLDNFRRLLDTVVDRYDDLLSPDDRDFVKRFRALNQAPARLLVRLYTRKGPFFRRDKLNYPEIPDLDAALTDLAQSGLVDLSPELTAGELARLLTLAELRRLDWLPDRKAAKAVLLEMLDEWPDVQPASDWQVDIPILLPRHWLTLRRLQLMYFGNEYQSLTDFVLSDLGLFQYEPYSLDRRQRRFNTALEIDQQLALNDLKAEYYQAQENGDRDTLLQLAGDLLRDDWCESIRDRLDRLRNRVGFRLEQWGELDTALALFQTNDQPPARERRCRIDYKAGRYQIAWDTLQQLRDRPRDATEIRFGQRFMPRLARKLSQPVDPDPVHAPIEHRACWPRGNGSVEQLACEHLPDSVWLENLLPLGVFGLIHWDLVFREVPGAFHHPFQQGPADLHDPDFLNRRGTSPQRLYRELTARDARDRIRRHWSAKFGRFNPFVHWAALDETLVLRCFDTVPWEHWVAIFHHLWLDLRRHRAGFPDLFQFRPGQDAGYRFIEIKGPGDRLQDNQRDWLAVFSEAGIPAEVWYVDYA</sequence>
<keyword evidence="10" id="KW-0464">Manganese</keyword>
<dbReference type="SMART" id="SM00990">
    <property type="entry name" value="VRR_NUC"/>
    <property type="match status" value="1"/>
</dbReference>
<evidence type="ECO:0000256" key="7">
    <source>
        <dbReference type="ARBA" id="ARBA00022723"/>
    </source>
</evidence>
<proteinExistence type="inferred from homology"/>
<dbReference type="GO" id="GO:0036297">
    <property type="term" value="P:interstrand cross-link repair"/>
    <property type="evidence" value="ECO:0007669"/>
    <property type="project" value="InterPro"/>
</dbReference>
<dbReference type="GO" id="GO:0004528">
    <property type="term" value="F:phosphodiesterase I activity"/>
    <property type="evidence" value="ECO:0007669"/>
    <property type="project" value="UniProtKB-EC"/>
</dbReference>
<protein>
    <recommendedName>
        <fullName evidence="5">phosphodiesterase I</fullName>
        <ecNumber evidence="5">3.1.4.1</ecNumber>
    </recommendedName>
</protein>
<dbReference type="Pfam" id="PF21315">
    <property type="entry name" value="FAN1_HTH"/>
    <property type="match status" value="1"/>
</dbReference>
<dbReference type="Pfam" id="PF08774">
    <property type="entry name" value="VRR_NUC"/>
    <property type="match status" value="1"/>
</dbReference>
<evidence type="ECO:0000256" key="2">
    <source>
        <dbReference type="ARBA" id="ARBA00001936"/>
    </source>
</evidence>
<dbReference type="InterPro" id="IPR033315">
    <property type="entry name" value="Fan1-like"/>
</dbReference>
<evidence type="ECO:0000256" key="6">
    <source>
        <dbReference type="ARBA" id="ARBA00022722"/>
    </source>
</evidence>
<comment type="caution">
    <text evidence="12">The sequence shown here is derived from an EMBL/GenBank/DDBJ whole genome shotgun (WGS) entry which is preliminary data.</text>
</comment>
<comment type="catalytic activity">
    <reaction evidence="1">
        <text>Hydrolytically removes 5'-nucleotides successively from the 3'-hydroxy termini of 3'-hydroxy-terminated oligonucleotides.</text>
        <dbReference type="EC" id="3.1.4.1"/>
    </reaction>
</comment>
<dbReference type="RefSeq" id="WP_189607280.1">
    <property type="nucleotide sequence ID" value="NZ_BMXR01000002.1"/>
</dbReference>
<dbReference type="EC" id="3.1.4.1" evidence="5"/>
<evidence type="ECO:0000259" key="11">
    <source>
        <dbReference type="SMART" id="SM00990"/>
    </source>
</evidence>
<dbReference type="EMBL" id="BMXR01000002">
    <property type="protein sequence ID" value="GGX44240.1"/>
    <property type="molecule type" value="Genomic_DNA"/>
</dbReference>
<dbReference type="PANTHER" id="PTHR15749">
    <property type="entry name" value="FANCONI-ASSOCIATED NUCLEASE 1"/>
    <property type="match status" value="1"/>
</dbReference>
<keyword evidence="6" id="KW-0540">Nuclease</keyword>
<evidence type="ECO:0000256" key="10">
    <source>
        <dbReference type="ARBA" id="ARBA00023211"/>
    </source>
</evidence>
<keyword evidence="13" id="KW-1185">Reference proteome</keyword>
<reference evidence="12" key="1">
    <citation type="journal article" date="2014" name="Int. J. Syst. Evol. Microbiol.">
        <title>Complete genome sequence of Corynebacterium casei LMG S-19264T (=DSM 44701T), isolated from a smear-ripened cheese.</title>
        <authorList>
            <consortium name="US DOE Joint Genome Institute (JGI-PGF)"/>
            <person name="Walter F."/>
            <person name="Albersmeier A."/>
            <person name="Kalinowski J."/>
            <person name="Ruckert C."/>
        </authorList>
    </citation>
    <scope>NUCLEOTIDE SEQUENCE</scope>
    <source>
        <strain evidence="12">KCTC 22169</strain>
    </source>
</reference>
<dbReference type="GO" id="GO:0046872">
    <property type="term" value="F:metal ion binding"/>
    <property type="evidence" value="ECO:0007669"/>
    <property type="project" value="UniProtKB-KW"/>
</dbReference>
<dbReference type="Proteomes" id="UP000626148">
    <property type="component" value="Unassembled WGS sequence"/>
</dbReference>
<dbReference type="Gene3D" id="3.40.1350.10">
    <property type="match status" value="1"/>
</dbReference>
<dbReference type="GO" id="GO:0003676">
    <property type="term" value="F:nucleic acid binding"/>
    <property type="evidence" value="ECO:0007669"/>
    <property type="project" value="InterPro"/>
</dbReference>
<keyword evidence="7" id="KW-0479">Metal-binding</keyword>
<dbReference type="InterPro" id="IPR049125">
    <property type="entry name" value="FAN1-like_WH"/>
</dbReference>
<evidence type="ECO:0000256" key="9">
    <source>
        <dbReference type="ARBA" id="ARBA00022842"/>
    </source>
</evidence>
<organism evidence="12 13">
    <name type="scientific">Saccharospirillum salsuginis</name>
    <dbReference type="NCBI Taxonomy" id="418750"/>
    <lineage>
        <taxon>Bacteria</taxon>
        <taxon>Pseudomonadati</taxon>
        <taxon>Pseudomonadota</taxon>
        <taxon>Gammaproteobacteria</taxon>
        <taxon>Oceanospirillales</taxon>
        <taxon>Saccharospirillaceae</taxon>
        <taxon>Saccharospirillum</taxon>
    </lineage>
</organism>
<keyword evidence="8" id="KW-0378">Hydrolase</keyword>